<feature type="non-terminal residue" evidence="6">
    <location>
        <position position="219"/>
    </location>
</feature>
<dbReference type="Gene3D" id="3.40.50.720">
    <property type="entry name" value="NAD(P)-binding Rossmann-like Domain"/>
    <property type="match status" value="1"/>
</dbReference>
<dbReference type="PROSITE" id="PS00012">
    <property type="entry name" value="PHOSPHOPANTETHEINE"/>
    <property type="match status" value="1"/>
</dbReference>
<keyword evidence="1" id="KW-0596">Phosphopantetheine</keyword>
<accession>A0ABV4J8R7</accession>
<feature type="non-terminal residue" evidence="6">
    <location>
        <position position="1"/>
    </location>
</feature>
<dbReference type="InterPro" id="IPR009081">
    <property type="entry name" value="PP-bd_ACP"/>
</dbReference>
<reference evidence="6 7" key="1">
    <citation type="journal article" date="2021" name="Res Sq">
        <title>Streptomyces Pimoensis sp. nov., Isolated From the Taklimakan Desert in Xinjiang, China.</title>
        <authorList>
            <person name="Zhang P."/>
            <person name="Luo X."/>
            <person name="Luo X."/>
            <person name="Liu Z."/>
            <person name="Xia Z."/>
            <person name="Wan C."/>
            <person name="zhang L."/>
        </authorList>
    </citation>
    <scope>NUCLEOTIDE SEQUENCE [LARGE SCALE GENOMIC DNA]</scope>
    <source>
        <strain evidence="6 7">TRM75549</strain>
    </source>
</reference>
<dbReference type="InterPro" id="IPR006162">
    <property type="entry name" value="Ppantetheine_attach_site"/>
</dbReference>
<dbReference type="PROSITE" id="PS50075">
    <property type="entry name" value="CARRIER"/>
    <property type="match status" value="1"/>
</dbReference>
<evidence type="ECO:0000313" key="7">
    <source>
        <dbReference type="Proteomes" id="UP001567537"/>
    </source>
</evidence>
<comment type="caution">
    <text evidence="6">The sequence shown here is derived from an EMBL/GenBank/DDBJ whole genome shotgun (WGS) entry which is preliminary data.</text>
</comment>
<evidence type="ECO:0000256" key="4">
    <source>
        <dbReference type="ARBA" id="ARBA00023268"/>
    </source>
</evidence>
<dbReference type="SUPFAM" id="SSF53901">
    <property type="entry name" value="Thiolase-like"/>
    <property type="match status" value="1"/>
</dbReference>
<dbReference type="InterPro" id="IPR020806">
    <property type="entry name" value="PKS_PP-bd"/>
</dbReference>
<dbReference type="InterPro" id="IPR050091">
    <property type="entry name" value="PKS_NRPS_Biosynth_Enz"/>
</dbReference>
<evidence type="ECO:0000259" key="5">
    <source>
        <dbReference type="PROSITE" id="PS50075"/>
    </source>
</evidence>
<keyword evidence="4" id="KW-0511">Multifunctional enzyme</keyword>
<dbReference type="PANTHER" id="PTHR43775">
    <property type="entry name" value="FATTY ACID SYNTHASE"/>
    <property type="match status" value="1"/>
</dbReference>
<evidence type="ECO:0000256" key="1">
    <source>
        <dbReference type="ARBA" id="ARBA00022450"/>
    </source>
</evidence>
<gene>
    <name evidence="6" type="ORF">KYY02_32930</name>
</gene>
<keyword evidence="7" id="KW-1185">Reference proteome</keyword>
<dbReference type="RefSeq" id="WP_371244896.1">
    <property type="nucleotide sequence ID" value="NZ_JAHWZY010000138.1"/>
</dbReference>
<evidence type="ECO:0000256" key="3">
    <source>
        <dbReference type="ARBA" id="ARBA00022679"/>
    </source>
</evidence>
<dbReference type="InterPro" id="IPR016039">
    <property type="entry name" value="Thiolase-like"/>
</dbReference>
<dbReference type="Proteomes" id="UP001567537">
    <property type="component" value="Unassembled WGS sequence"/>
</dbReference>
<name>A0ABV4J8R7_9ACTN</name>
<evidence type="ECO:0000256" key="2">
    <source>
        <dbReference type="ARBA" id="ARBA00022553"/>
    </source>
</evidence>
<dbReference type="Pfam" id="PF00550">
    <property type="entry name" value="PP-binding"/>
    <property type="match status" value="1"/>
</dbReference>
<dbReference type="PANTHER" id="PTHR43775:SF51">
    <property type="entry name" value="INACTIVE PHENOLPHTHIOCEROL SYNTHESIS POLYKETIDE SYNTHASE TYPE I PKS1-RELATED"/>
    <property type="match status" value="1"/>
</dbReference>
<keyword evidence="3" id="KW-0808">Transferase</keyword>
<dbReference type="InterPro" id="IPR014030">
    <property type="entry name" value="Ketoacyl_synth_N"/>
</dbReference>
<proteinExistence type="predicted"/>
<feature type="domain" description="Carrier" evidence="5">
    <location>
        <begin position="72"/>
        <end position="147"/>
    </location>
</feature>
<dbReference type="SUPFAM" id="SSF47336">
    <property type="entry name" value="ACP-like"/>
    <property type="match status" value="1"/>
</dbReference>
<evidence type="ECO:0000313" key="6">
    <source>
        <dbReference type="EMBL" id="MEZ3183286.1"/>
    </source>
</evidence>
<protein>
    <recommendedName>
        <fullName evidence="5">Carrier domain-containing protein</fullName>
    </recommendedName>
</protein>
<dbReference type="EMBL" id="JAHWZY010000138">
    <property type="protein sequence ID" value="MEZ3183286.1"/>
    <property type="molecule type" value="Genomic_DNA"/>
</dbReference>
<keyword evidence="2" id="KW-0597">Phosphoprotein</keyword>
<dbReference type="SMART" id="SM01294">
    <property type="entry name" value="PKS_PP_betabranch"/>
    <property type="match status" value="1"/>
</dbReference>
<dbReference type="InterPro" id="IPR036736">
    <property type="entry name" value="ACP-like_sf"/>
</dbReference>
<dbReference type="Gene3D" id="1.10.1200.10">
    <property type="entry name" value="ACP-like"/>
    <property type="match status" value="1"/>
</dbReference>
<organism evidence="6 7">
    <name type="scientific">Streptomyces pimonensis</name>
    <dbReference type="NCBI Taxonomy" id="2860288"/>
    <lineage>
        <taxon>Bacteria</taxon>
        <taxon>Bacillati</taxon>
        <taxon>Actinomycetota</taxon>
        <taxon>Actinomycetes</taxon>
        <taxon>Kitasatosporales</taxon>
        <taxon>Streptomycetaceae</taxon>
        <taxon>Streptomyces</taxon>
    </lineage>
</organism>
<dbReference type="SMART" id="SM00823">
    <property type="entry name" value="PKS_PP"/>
    <property type="match status" value="1"/>
</dbReference>
<dbReference type="Gene3D" id="3.40.47.10">
    <property type="match status" value="1"/>
</dbReference>
<dbReference type="Pfam" id="PF00109">
    <property type="entry name" value="ketoacyl-synt"/>
    <property type="match status" value="1"/>
</dbReference>
<sequence>LATALDRGDGNIVVADVDWPRFAGTFTAQRPSALLSELPDARDLFDATPAEQDDTSDLARRLAGLDEAEQERHLTELVRSEAAAVLGHASADALPATRAFRELGFDSLTAVELRARLREATGLALPAAVVFDYPTPAALAAHLRVELGGADATPASSAPIVLQGVADEPIAIVSMACRFPGGVAGPEDLWDFLRAGGDAVTEFPADRGWDVEALYDPDP</sequence>